<evidence type="ECO:0000256" key="12">
    <source>
        <dbReference type="ARBA" id="ARBA00051157"/>
    </source>
</evidence>
<keyword evidence="8 13" id="KW-0479">Metal-binding</keyword>
<dbReference type="RefSeq" id="WP_174410717.1">
    <property type="nucleotide sequence ID" value="NZ_BLVP01000035.1"/>
</dbReference>
<keyword evidence="5 13" id="KW-0808">Transferase</keyword>
<dbReference type="EC" id="2.8.1.6" evidence="3 13"/>
<comment type="cofactor">
    <cofactor evidence="13 14">
        <name>[4Fe-4S] cluster</name>
        <dbReference type="ChEBI" id="CHEBI:49883"/>
    </cofactor>
    <text evidence="13 14">Binds 1 [4Fe-4S] cluster. The cluster is coordinated with 3 cysteines and an exchangeable S-adenosyl-L-methionine.</text>
</comment>
<evidence type="ECO:0000313" key="17">
    <source>
        <dbReference type="Proteomes" id="UP000503820"/>
    </source>
</evidence>
<dbReference type="SFLD" id="SFLDG01278">
    <property type="entry name" value="biotin_synthase_like"/>
    <property type="match status" value="1"/>
</dbReference>
<dbReference type="PIRSF" id="PIRSF001619">
    <property type="entry name" value="Biotin_synth"/>
    <property type="match status" value="1"/>
</dbReference>
<keyword evidence="7 13" id="KW-0001">2Fe-2S</keyword>
<dbReference type="GO" id="GO:0009102">
    <property type="term" value="P:biotin biosynthetic process"/>
    <property type="evidence" value="ECO:0007669"/>
    <property type="project" value="UniProtKB-UniRule"/>
</dbReference>
<dbReference type="Pfam" id="PF04055">
    <property type="entry name" value="Radical_SAM"/>
    <property type="match status" value="1"/>
</dbReference>
<keyword evidence="17" id="KW-1185">Reference proteome</keyword>
<evidence type="ECO:0000256" key="7">
    <source>
        <dbReference type="ARBA" id="ARBA00022714"/>
    </source>
</evidence>
<comment type="function">
    <text evidence="13">Catalyzes the conversion of dethiobiotin (DTB) to biotin by the insertion of a sulfur atom into dethiobiotin via a radical-based mechanism.</text>
</comment>
<evidence type="ECO:0000256" key="13">
    <source>
        <dbReference type="HAMAP-Rule" id="MF_01694"/>
    </source>
</evidence>
<evidence type="ECO:0000256" key="10">
    <source>
        <dbReference type="ARBA" id="ARBA00023004"/>
    </source>
</evidence>
<comment type="caution">
    <text evidence="16">The sequence shown here is derived from an EMBL/GenBank/DDBJ whole genome shotgun (WGS) entry which is preliminary data.</text>
</comment>
<feature type="binding site" evidence="13 14">
    <location>
        <position position="78"/>
    </location>
    <ligand>
        <name>[4Fe-4S] cluster</name>
        <dbReference type="ChEBI" id="CHEBI:49883"/>
        <note>4Fe-4S-S-AdoMet</note>
    </ligand>
</feature>
<feature type="binding site" evidence="13 14">
    <location>
        <position position="85"/>
    </location>
    <ligand>
        <name>[4Fe-4S] cluster</name>
        <dbReference type="ChEBI" id="CHEBI:49883"/>
        <note>4Fe-4S-S-AdoMet</note>
    </ligand>
</feature>
<evidence type="ECO:0000256" key="11">
    <source>
        <dbReference type="ARBA" id="ARBA00023014"/>
    </source>
</evidence>
<dbReference type="InterPro" id="IPR024177">
    <property type="entry name" value="Biotin_synthase"/>
</dbReference>
<dbReference type="UniPathway" id="UPA00078">
    <property type="reaction ID" value="UER00162"/>
</dbReference>
<dbReference type="SMART" id="SM00729">
    <property type="entry name" value="Elp3"/>
    <property type="match status" value="1"/>
</dbReference>
<feature type="binding site" evidence="13 14">
    <location>
        <position position="214"/>
    </location>
    <ligand>
        <name>[2Fe-2S] cluster</name>
        <dbReference type="ChEBI" id="CHEBI:190135"/>
    </ligand>
</feature>
<dbReference type="Pfam" id="PF06968">
    <property type="entry name" value="BATS"/>
    <property type="match status" value="1"/>
</dbReference>
<dbReference type="CDD" id="cd01335">
    <property type="entry name" value="Radical_SAM"/>
    <property type="match status" value="1"/>
</dbReference>
<evidence type="ECO:0000256" key="6">
    <source>
        <dbReference type="ARBA" id="ARBA00022691"/>
    </source>
</evidence>
<keyword evidence="10 13" id="KW-0408">Iron</keyword>
<comment type="cofactor">
    <cofactor evidence="14">
        <name>[2Fe-2S] cluster</name>
        <dbReference type="ChEBI" id="CHEBI:190135"/>
    </cofactor>
    <text evidence="14">Binds 1 [2Fe-2S] cluster. The cluster is coordinated with 3 cysteines and 1 arginine.</text>
</comment>
<feature type="domain" description="Radical SAM core" evidence="15">
    <location>
        <begin position="60"/>
        <end position="289"/>
    </location>
</feature>
<dbReference type="InterPro" id="IPR002684">
    <property type="entry name" value="Biotin_synth/BioAB"/>
</dbReference>
<feature type="binding site" evidence="13 14">
    <location>
        <position position="82"/>
    </location>
    <ligand>
        <name>[4Fe-4S] cluster</name>
        <dbReference type="ChEBI" id="CHEBI:49883"/>
        <note>4Fe-4S-S-AdoMet</note>
    </ligand>
</feature>
<comment type="caution">
    <text evidence="13">Lacks conserved residue(s) required for the propagation of feature annotation.</text>
</comment>
<evidence type="ECO:0000256" key="4">
    <source>
        <dbReference type="ARBA" id="ARBA00022485"/>
    </source>
</evidence>
<dbReference type="PANTHER" id="PTHR22976">
    <property type="entry name" value="BIOTIN SYNTHASE"/>
    <property type="match status" value="1"/>
</dbReference>
<gene>
    <name evidence="13 16" type="primary">bioB</name>
    <name evidence="16" type="ORF">DSM19430T_27700</name>
</gene>
<dbReference type="PANTHER" id="PTHR22976:SF2">
    <property type="entry name" value="BIOTIN SYNTHASE, MITOCHONDRIAL"/>
    <property type="match status" value="1"/>
</dbReference>
<dbReference type="SFLD" id="SFLDG01060">
    <property type="entry name" value="BATS_domain_containing"/>
    <property type="match status" value="1"/>
</dbReference>
<dbReference type="PROSITE" id="PS51918">
    <property type="entry name" value="RADICAL_SAM"/>
    <property type="match status" value="1"/>
</dbReference>
<keyword evidence="11 13" id="KW-0411">Iron-sulfur</keyword>
<name>A0A7J0BWI4_9BACT</name>
<dbReference type="EMBL" id="BLVP01000035">
    <property type="protein sequence ID" value="GFM38086.1"/>
    <property type="molecule type" value="Genomic_DNA"/>
</dbReference>
<dbReference type="InterPro" id="IPR058240">
    <property type="entry name" value="rSAM_sf"/>
</dbReference>
<dbReference type="GO" id="GO:0004076">
    <property type="term" value="F:biotin synthase activity"/>
    <property type="evidence" value="ECO:0007669"/>
    <property type="project" value="UniProtKB-UniRule"/>
</dbReference>
<keyword evidence="9 13" id="KW-0093">Biotin biosynthesis</keyword>
<evidence type="ECO:0000256" key="3">
    <source>
        <dbReference type="ARBA" id="ARBA00012236"/>
    </source>
</evidence>
<comment type="catalytic activity">
    <reaction evidence="12 13">
        <text>(4R,5S)-dethiobiotin + (sulfur carrier)-SH + 2 reduced [2Fe-2S]-[ferredoxin] + 2 S-adenosyl-L-methionine = (sulfur carrier)-H + biotin + 2 5'-deoxyadenosine + 2 L-methionine + 2 oxidized [2Fe-2S]-[ferredoxin]</text>
        <dbReference type="Rhea" id="RHEA:22060"/>
        <dbReference type="Rhea" id="RHEA-COMP:10000"/>
        <dbReference type="Rhea" id="RHEA-COMP:10001"/>
        <dbReference type="Rhea" id="RHEA-COMP:14737"/>
        <dbReference type="Rhea" id="RHEA-COMP:14739"/>
        <dbReference type="ChEBI" id="CHEBI:17319"/>
        <dbReference type="ChEBI" id="CHEBI:29917"/>
        <dbReference type="ChEBI" id="CHEBI:33737"/>
        <dbReference type="ChEBI" id="CHEBI:33738"/>
        <dbReference type="ChEBI" id="CHEBI:57586"/>
        <dbReference type="ChEBI" id="CHEBI:57844"/>
        <dbReference type="ChEBI" id="CHEBI:59789"/>
        <dbReference type="ChEBI" id="CHEBI:64428"/>
        <dbReference type="ChEBI" id="CHEBI:149473"/>
        <dbReference type="EC" id="2.8.1.6"/>
    </reaction>
</comment>
<dbReference type="InterPro" id="IPR006638">
    <property type="entry name" value="Elp3/MiaA/NifB-like_rSAM"/>
</dbReference>
<reference evidence="16 17" key="1">
    <citation type="submission" date="2020-05" db="EMBL/GenBank/DDBJ databases">
        <title>Draft genome sequence of Desulfovibrio psychrotolerans JS1T.</title>
        <authorList>
            <person name="Ueno A."/>
            <person name="Tamazawa S."/>
            <person name="Tamamura S."/>
            <person name="Murakami T."/>
            <person name="Kiyama T."/>
            <person name="Inomata H."/>
            <person name="Amano Y."/>
            <person name="Miyakawa K."/>
            <person name="Tamaki H."/>
            <person name="Naganuma T."/>
            <person name="Kaneko K."/>
        </authorList>
    </citation>
    <scope>NUCLEOTIDE SEQUENCE [LARGE SCALE GENOMIC DNA]</scope>
    <source>
        <strain evidence="16 17">JS1</strain>
    </source>
</reference>
<dbReference type="Gene3D" id="3.20.20.70">
    <property type="entry name" value="Aldolase class I"/>
    <property type="match status" value="1"/>
</dbReference>
<dbReference type="InterPro" id="IPR007197">
    <property type="entry name" value="rSAM"/>
</dbReference>
<dbReference type="SMART" id="SM00876">
    <property type="entry name" value="BATS"/>
    <property type="match status" value="1"/>
</dbReference>
<accession>A0A7J0BWI4</accession>
<evidence type="ECO:0000256" key="5">
    <source>
        <dbReference type="ARBA" id="ARBA00022679"/>
    </source>
</evidence>
<sequence length="337" mass="36094">MHASRTDHAEFIHSLAQRIVRAAHPAQARLTEEEALALAALPRSAAMDLVGGARRIAAACRGNATFTCGIINAKSGRCSENCAFCAQSAHHATGVAVYPLLSNQDLMDRAMQLADAGADRYGIVTSGNTVTDRELDNLCEAAQRIITRTGLGLCASLGQLTQHRAARLRQAGFSSYHHNLETARSFFPHICTTHPYEDDVTTVRHALDAGFRVCSGGILGLGESPAQRVELAFTLRDMGVHSVPVNFLNPIAGTRLADRPTLHPLEALAALALFRFILPDRDILVAGGRETTLGDYQSWVFMAGANGLMIGNYLTTSGRDMAADMAMLADMGLLPVS</sequence>
<protein>
    <recommendedName>
        <fullName evidence="3 13">Biotin synthase</fullName>
        <ecNumber evidence="3 13">2.8.1.6</ecNumber>
    </recommendedName>
</protein>
<evidence type="ECO:0000256" key="1">
    <source>
        <dbReference type="ARBA" id="ARBA00004942"/>
    </source>
</evidence>
<evidence type="ECO:0000256" key="8">
    <source>
        <dbReference type="ARBA" id="ARBA00022723"/>
    </source>
</evidence>
<dbReference type="NCBIfam" id="TIGR00433">
    <property type="entry name" value="bioB"/>
    <property type="match status" value="1"/>
</dbReference>
<dbReference type="Proteomes" id="UP000503820">
    <property type="component" value="Unassembled WGS sequence"/>
</dbReference>
<dbReference type="SUPFAM" id="SSF102114">
    <property type="entry name" value="Radical SAM enzymes"/>
    <property type="match status" value="1"/>
</dbReference>
<dbReference type="InterPro" id="IPR010722">
    <property type="entry name" value="BATS_dom"/>
</dbReference>
<organism evidence="16 17">
    <name type="scientific">Desulfovibrio psychrotolerans</name>
    <dbReference type="NCBI Taxonomy" id="415242"/>
    <lineage>
        <taxon>Bacteria</taxon>
        <taxon>Pseudomonadati</taxon>
        <taxon>Thermodesulfobacteriota</taxon>
        <taxon>Desulfovibrionia</taxon>
        <taxon>Desulfovibrionales</taxon>
        <taxon>Desulfovibrionaceae</taxon>
        <taxon>Desulfovibrio</taxon>
    </lineage>
</organism>
<dbReference type="AlphaFoldDB" id="A0A7J0BWI4"/>
<dbReference type="GO" id="GO:0051539">
    <property type="term" value="F:4 iron, 4 sulfur cluster binding"/>
    <property type="evidence" value="ECO:0007669"/>
    <property type="project" value="UniProtKB-KW"/>
</dbReference>
<evidence type="ECO:0000313" key="16">
    <source>
        <dbReference type="EMBL" id="GFM38086.1"/>
    </source>
</evidence>
<comment type="similarity">
    <text evidence="2 13">Belongs to the radical SAM superfamily. Biotin synthase family.</text>
</comment>
<evidence type="ECO:0000259" key="15">
    <source>
        <dbReference type="PROSITE" id="PS51918"/>
    </source>
</evidence>
<dbReference type="SFLD" id="SFLDS00029">
    <property type="entry name" value="Radical_SAM"/>
    <property type="match status" value="1"/>
</dbReference>
<evidence type="ECO:0000256" key="2">
    <source>
        <dbReference type="ARBA" id="ARBA00010765"/>
    </source>
</evidence>
<evidence type="ECO:0000256" key="14">
    <source>
        <dbReference type="PIRSR" id="PIRSR001619-1"/>
    </source>
</evidence>
<dbReference type="GO" id="GO:0051537">
    <property type="term" value="F:2 iron, 2 sulfur cluster binding"/>
    <property type="evidence" value="ECO:0007669"/>
    <property type="project" value="UniProtKB-KW"/>
</dbReference>
<comment type="pathway">
    <text evidence="1 13">Cofactor biosynthesis; biotin biosynthesis; biotin from 7,8-diaminononanoate: step 2/2.</text>
</comment>
<proteinExistence type="inferred from homology"/>
<keyword evidence="4 13" id="KW-0004">4Fe-4S</keyword>
<keyword evidence="6 13" id="KW-0949">S-adenosyl-L-methionine</keyword>
<evidence type="ECO:0000256" key="9">
    <source>
        <dbReference type="ARBA" id="ARBA00022756"/>
    </source>
</evidence>
<feature type="binding site" evidence="13 14">
    <location>
        <position position="154"/>
    </location>
    <ligand>
        <name>[2Fe-2S] cluster</name>
        <dbReference type="ChEBI" id="CHEBI:190135"/>
    </ligand>
</feature>
<comment type="subunit">
    <text evidence="13">Homodimer.</text>
</comment>
<dbReference type="GO" id="GO:0005506">
    <property type="term" value="F:iron ion binding"/>
    <property type="evidence" value="ECO:0007669"/>
    <property type="project" value="UniProtKB-UniRule"/>
</dbReference>
<dbReference type="HAMAP" id="MF_01694">
    <property type="entry name" value="BioB"/>
    <property type="match status" value="1"/>
</dbReference>
<dbReference type="InterPro" id="IPR013785">
    <property type="entry name" value="Aldolase_TIM"/>
</dbReference>
<comment type="cofactor">
    <cofactor evidence="13">
        <name>[2Fe-2S] cluster</name>
        <dbReference type="ChEBI" id="CHEBI:190135"/>
    </cofactor>
    <text evidence="13">Binds 1 [2Fe-2S] cluster. The cluster is coordinated with 3 cysteines and 1 arginine.</text>
</comment>